<dbReference type="SUPFAM" id="SSF51161">
    <property type="entry name" value="Trimeric LpxA-like enzymes"/>
    <property type="match status" value="1"/>
</dbReference>
<organism evidence="6 7">
    <name type="scientific">Christiangramia sediminis</name>
    <dbReference type="NCBI Taxonomy" id="2881336"/>
    <lineage>
        <taxon>Bacteria</taxon>
        <taxon>Pseudomonadati</taxon>
        <taxon>Bacteroidota</taxon>
        <taxon>Flavobacteriia</taxon>
        <taxon>Flavobacteriales</taxon>
        <taxon>Flavobacteriaceae</taxon>
        <taxon>Christiangramia</taxon>
    </lineage>
</organism>
<comment type="similarity">
    <text evidence="1 5">Belongs to the transferase hexapeptide repeat family.</text>
</comment>
<protein>
    <recommendedName>
        <fullName evidence="5">Serine acetyltransferase</fullName>
        <ecNumber evidence="5">2.3.1.30</ecNumber>
    </recommendedName>
</protein>
<evidence type="ECO:0000256" key="2">
    <source>
        <dbReference type="ARBA" id="ARBA00022679"/>
    </source>
</evidence>
<sequence length="182" mass="19714">MPRFRDDLKKYKEYSGKSSITLLLTQQSLWAIFIYRMSNGIFKSSLPKPLKRILLIAGVFLQKIIEILTGISIPYSAKIGKEFYIGHFGGVIINSRAIIGDNCNVSQGVTIGVSGRKNNRGVPKIGNNVYIGVNSVIAGPIEIGDNSVIGANSLVITNVPKDSTVLGVPASKISNKTSQDYI</sequence>
<dbReference type="InterPro" id="IPR001451">
    <property type="entry name" value="Hexapep"/>
</dbReference>
<dbReference type="PIRSF" id="PIRSF000441">
    <property type="entry name" value="CysE"/>
    <property type="match status" value="1"/>
</dbReference>
<reference evidence="6" key="1">
    <citation type="submission" date="2021-10" db="EMBL/GenBank/DDBJ databases">
        <title>Gramella sp. ASW11-100T, isolated from marine sediment.</title>
        <authorList>
            <person name="Xia C."/>
        </authorList>
    </citation>
    <scope>NUCLEOTIDE SEQUENCE</scope>
    <source>
        <strain evidence="6">ASW11-100</strain>
    </source>
</reference>
<name>A0A9X1LJ40_9FLAO</name>
<dbReference type="PROSITE" id="PS00101">
    <property type="entry name" value="HEXAPEP_TRANSFERASES"/>
    <property type="match status" value="1"/>
</dbReference>
<evidence type="ECO:0000256" key="5">
    <source>
        <dbReference type="PIRNR" id="PIRNR000441"/>
    </source>
</evidence>
<evidence type="ECO:0000256" key="4">
    <source>
        <dbReference type="ARBA" id="ARBA00023315"/>
    </source>
</evidence>
<dbReference type="CDD" id="cd03354">
    <property type="entry name" value="LbH_SAT"/>
    <property type="match status" value="1"/>
</dbReference>
<keyword evidence="4 5" id="KW-0012">Acyltransferase</keyword>
<dbReference type="EC" id="2.3.1.30" evidence="5"/>
<gene>
    <name evidence="6" type="ORF">LGQ90_08590</name>
</gene>
<dbReference type="Proteomes" id="UP001139414">
    <property type="component" value="Unassembled WGS sequence"/>
</dbReference>
<dbReference type="PANTHER" id="PTHR42811">
    <property type="entry name" value="SERINE ACETYLTRANSFERASE"/>
    <property type="match status" value="1"/>
</dbReference>
<evidence type="ECO:0000313" key="6">
    <source>
        <dbReference type="EMBL" id="MCB7481313.1"/>
    </source>
</evidence>
<keyword evidence="7" id="KW-1185">Reference proteome</keyword>
<dbReference type="RefSeq" id="WP_229340129.1">
    <property type="nucleotide sequence ID" value="NZ_JAJBZG010000004.1"/>
</dbReference>
<dbReference type="InterPro" id="IPR045304">
    <property type="entry name" value="LbH_SAT"/>
</dbReference>
<dbReference type="Gene3D" id="2.160.10.10">
    <property type="entry name" value="Hexapeptide repeat proteins"/>
    <property type="match status" value="1"/>
</dbReference>
<keyword evidence="3" id="KW-0677">Repeat</keyword>
<dbReference type="GO" id="GO:0006535">
    <property type="term" value="P:cysteine biosynthetic process from serine"/>
    <property type="evidence" value="ECO:0007669"/>
    <property type="project" value="InterPro"/>
</dbReference>
<comment type="caution">
    <text evidence="6">The sequence shown here is derived from an EMBL/GenBank/DDBJ whole genome shotgun (WGS) entry which is preliminary data.</text>
</comment>
<proteinExistence type="inferred from homology"/>
<evidence type="ECO:0000313" key="7">
    <source>
        <dbReference type="Proteomes" id="UP001139414"/>
    </source>
</evidence>
<accession>A0A9X1LJ40</accession>
<dbReference type="InterPro" id="IPR018357">
    <property type="entry name" value="Hexapep_transf_CS"/>
</dbReference>
<dbReference type="Pfam" id="PF00132">
    <property type="entry name" value="Hexapep"/>
    <property type="match status" value="1"/>
</dbReference>
<evidence type="ECO:0000256" key="3">
    <source>
        <dbReference type="ARBA" id="ARBA00022737"/>
    </source>
</evidence>
<evidence type="ECO:0000256" key="1">
    <source>
        <dbReference type="ARBA" id="ARBA00007274"/>
    </source>
</evidence>
<comment type="catalytic activity">
    <reaction evidence="5">
        <text>L-serine + acetyl-CoA = O-acetyl-L-serine + CoA</text>
        <dbReference type="Rhea" id="RHEA:24560"/>
        <dbReference type="ChEBI" id="CHEBI:33384"/>
        <dbReference type="ChEBI" id="CHEBI:57287"/>
        <dbReference type="ChEBI" id="CHEBI:57288"/>
        <dbReference type="ChEBI" id="CHEBI:58340"/>
        <dbReference type="EC" id="2.3.1.30"/>
    </reaction>
</comment>
<keyword evidence="2 5" id="KW-0808">Transferase</keyword>
<dbReference type="InterPro" id="IPR011004">
    <property type="entry name" value="Trimer_LpxA-like_sf"/>
</dbReference>
<dbReference type="InterPro" id="IPR005881">
    <property type="entry name" value="Ser_O-AcTrfase"/>
</dbReference>
<dbReference type="GO" id="GO:0009001">
    <property type="term" value="F:serine O-acetyltransferase activity"/>
    <property type="evidence" value="ECO:0007669"/>
    <property type="project" value="UniProtKB-EC"/>
</dbReference>
<dbReference type="EMBL" id="JAJBZG010000004">
    <property type="protein sequence ID" value="MCB7481313.1"/>
    <property type="molecule type" value="Genomic_DNA"/>
</dbReference>
<dbReference type="AlphaFoldDB" id="A0A9X1LJ40"/>
<dbReference type="GO" id="GO:0005737">
    <property type="term" value="C:cytoplasm"/>
    <property type="evidence" value="ECO:0007669"/>
    <property type="project" value="InterPro"/>
</dbReference>